<protein>
    <submittedName>
        <fullName evidence="3">Thioredoxin domain-containing protein</fullName>
    </submittedName>
</protein>
<dbReference type="InterPro" id="IPR036249">
    <property type="entry name" value="Thioredoxin-like_sf"/>
</dbReference>
<dbReference type="Gene3D" id="3.40.30.10">
    <property type="entry name" value="Glutaredoxin"/>
    <property type="match status" value="1"/>
</dbReference>
<gene>
    <name evidence="3" type="ORF">KEC56_00165</name>
</gene>
<evidence type="ECO:0000259" key="2">
    <source>
        <dbReference type="Pfam" id="PF13462"/>
    </source>
</evidence>
<dbReference type="Pfam" id="PF13462">
    <property type="entry name" value="Thioredoxin_4"/>
    <property type="match status" value="1"/>
</dbReference>
<reference evidence="3" key="1">
    <citation type="submission" date="2021-04" db="EMBL/GenBank/DDBJ databases">
        <title>Microbacterium tenobrionis sp. nov. and Microbacterium allomyrinae sp. nov., isolated from larvae of Tenobrio molitor and Allomyrina dichotoma, respectively.</title>
        <authorList>
            <person name="Lee S.D."/>
        </authorList>
    </citation>
    <scope>NUCLEOTIDE SEQUENCE</scope>
    <source>
        <strain evidence="3">YMB-B2</strain>
    </source>
</reference>
<keyword evidence="1" id="KW-1133">Transmembrane helix</keyword>
<dbReference type="RefSeq" id="WP_227529339.1">
    <property type="nucleotide sequence ID" value="NZ_JAGTTM010000001.1"/>
</dbReference>
<dbReference type="EMBL" id="JAGTTM010000001">
    <property type="protein sequence ID" value="MCC2027955.1"/>
    <property type="molecule type" value="Genomic_DNA"/>
</dbReference>
<evidence type="ECO:0000256" key="1">
    <source>
        <dbReference type="SAM" id="Phobius"/>
    </source>
</evidence>
<organism evidence="3 4">
    <name type="scientific">Microbacterium tenebrionis</name>
    <dbReference type="NCBI Taxonomy" id="2830665"/>
    <lineage>
        <taxon>Bacteria</taxon>
        <taxon>Bacillati</taxon>
        <taxon>Actinomycetota</taxon>
        <taxon>Actinomycetes</taxon>
        <taxon>Micrococcales</taxon>
        <taxon>Microbacteriaceae</taxon>
        <taxon>Microbacterium</taxon>
    </lineage>
</organism>
<comment type="caution">
    <text evidence="3">The sequence shown here is derived from an EMBL/GenBank/DDBJ whole genome shotgun (WGS) entry which is preliminary data.</text>
</comment>
<dbReference type="CDD" id="cd02972">
    <property type="entry name" value="DsbA_family"/>
    <property type="match status" value="1"/>
</dbReference>
<dbReference type="AlphaFoldDB" id="A0A9X1LLN0"/>
<name>A0A9X1LLN0_9MICO</name>
<feature type="transmembrane region" description="Helical" evidence="1">
    <location>
        <begin position="12"/>
        <end position="34"/>
    </location>
</feature>
<accession>A0A9X1LLN0</accession>
<evidence type="ECO:0000313" key="3">
    <source>
        <dbReference type="EMBL" id="MCC2027955.1"/>
    </source>
</evidence>
<evidence type="ECO:0000313" key="4">
    <source>
        <dbReference type="Proteomes" id="UP001139289"/>
    </source>
</evidence>
<dbReference type="Proteomes" id="UP001139289">
    <property type="component" value="Unassembled WGS sequence"/>
</dbReference>
<dbReference type="InterPro" id="IPR012336">
    <property type="entry name" value="Thioredoxin-like_fold"/>
</dbReference>
<sequence>MAAAAKSNTNWFAIGISAAVVVVLVALGGLVVFLNNQATSPGTAPKSAIVNEETGAITFGTGDTEIDTFVDFMCPICGDFEDTYGAALQDAAANDDITLNLHPISILDRYSQNTEFSTRAAASVYCVAAEAPDSTLDYFNLLFENQPAENTPGLSDEELAAFADQVGAGAAADCIADGTYKRFVTSQTNQHDIQGTPTVEIDGERIENSEIGTRLADILG</sequence>
<dbReference type="SUPFAM" id="SSF52833">
    <property type="entry name" value="Thioredoxin-like"/>
    <property type="match status" value="1"/>
</dbReference>
<proteinExistence type="predicted"/>
<keyword evidence="1" id="KW-0472">Membrane</keyword>
<feature type="domain" description="Thioredoxin-like fold" evidence="2">
    <location>
        <begin position="65"/>
        <end position="209"/>
    </location>
</feature>
<keyword evidence="1" id="KW-0812">Transmembrane</keyword>
<keyword evidence="4" id="KW-1185">Reference proteome</keyword>